<protein>
    <submittedName>
        <fullName evidence="1">Uncharacterized protein</fullName>
    </submittedName>
</protein>
<name>A0A421FW36_9STRA</name>
<evidence type="ECO:0000313" key="1">
    <source>
        <dbReference type="EMBL" id="RLN53128.1"/>
    </source>
</evidence>
<dbReference type="PANTHER" id="PTHR31569:SF4">
    <property type="entry name" value="SWIM-TYPE DOMAIN-CONTAINING PROTEIN"/>
    <property type="match status" value="1"/>
</dbReference>
<sequence>MASTAPDVALPTVTSSPNYNAQSLSTEQITTIEAPQMTVSTFPTWDAFSTYFSAYQRQTFQLNLVAQKKLGQDGSKADNWQVVVTQHVVTHNHSLDAKTYMSYPQNRRVDDPEVLETVNTLRKAGVKQSKIRSYLTEKAPNKPMTKSDVHNLLTKLKDDANFTAKLNATAQWSTVSTTVEVSTILGVRFEI</sequence>
<dbReference type="EMBL" id="MBAD02001603">
    <property type="protein sequence ID" value="RLN53128.1"/>
    <property type="molecule type" value="Genomic_DNA"/>
</dbReference>
<evidence type="ECO:0000313" key="2">
    <source>
        <dbReference type="Proteomes" id="UP000284657"/>
    </source>
</evidence>
<reference evidence="1 2" key="1">
    <citation type="submission" date="2018-07" db="EMBL/GenBank/DDBJ databases">
        <title>Genome sequencing of oomycete isolates from Chile give support for New Zealand origin for Phytophthora kernoviae and make available the first Nothophytophthora sp. genome.</title>
        <authorList>
            <person name="Studholme D.J."/>
            <person name="Sanfuentes E."/>
            <person name="Panda P."/>
            <person name="Hill R."/>
            <person name="Sambles C."/>
            <person name="Grant M."/>
            <person name="Williams N.M."/>
            <person name="Mcdougal R.L."/>
        </authorList>
    </citation>
    <scope>NUCLEOTIDE SEQUENCE [LARGE SCALE GENOMIC DNA]</scope>
    <source>
        <strain evidence="1">Chile7</strain>
    </source>
</reference>
<proteinExistence type="predicted"/>
<dbReference type="AlphaFoldDB" id="A0A421FW36"/>
<comment type="caution">
    <text evidence="1">The sequence shown here is derived from an EMBL/GenBank/DDBJ whole genome shotgun (WGS) entry which is preliminary data.</text>
</comment>
<accession>A0A421FW36</accession>
<dbReference type="PANTHER" id="PTHR31569">
    <property type="entry name" value="SWIM-TYPE DOMAIN-CONTAINING PROTEIN"/>
    <property type="match status" value="1"/>
</dbReference>
<organism evidence="1 2">
    <name type="scientific">Phytophthora kernoviae</name>
    <dbReference type="NCBI Taxonomy" id="325452"/>
    <lineage>
        <taxon>Eukaryota</taxon>
        <taxon>Sar</taxon>
        <taxon>Stramenopiles</taxon>
        <taxon>Oomycota</taxon>
        <taxon>Peronosporomycetes</taxon>
        <taxon>Peronosporales</taxon>
        <taxon>Peronosporaceae</taxon>
        <taxon>Phytophthora</taxon>
    </lineage>
</organism>
<dbReference type="Proteomes" id="UP000284657">
    <property type="component" value="Unassembled WGS sequence"/>
</dbReference>
<dbReference type="InterPro" id="IPR052579">
    <property type="entry name" value="Zinc_finger_SWIM"/>
</dbReference>
<gene>
    <name evidence="1" type="ORF">BBJ29_006248</name>
</gene>